<dbReference type="EMBL" id="JYDS01000195">
    <property type="protein sequence ID" value="KRZ21734.1"/>
    <property type="molecule type" value="Genomic_DNA"/>
</dbReference>
<proteinExistence type="predicted"/>
<keyword evidence="2" id="KW-1185">Reference proteome</keyword>
<dbReference type="Proteomes" id="UP000054805">
    <property type="component" value="Unassembled WGS sequence"/>
</dbReference>
<name>A0A0V1IG85_TRIPS</name>
<accession>A0A0V1IG85</accession>
<sequence>MLCILGSSVLTSQFLNCHVACVVYLKLSRYTVGSNMLGEQFVYGHRDESLQILVAEITRQNNRQYKTSKITPNNHTCFSGSIQAEYTAGNLPRLQRIS</sequence>
<evidence type="ECO:0000313" key="2">
    <source>
        <dbReference type="Proteomes" id="UP000054805"/>
    </source>
</evidence>
<gene>
    <name evidence="1" type="ORF">T4B_1539</name>
</gene>
<evidence type="ECO:0000313" key="1">
    <source>
        <dbReference type="EMBL" id="KRZ21734.1"/>
    </source>
</evidence>
<organism evidence="1 2">
    <name type="scientific">Trichinella pseudospiralis</name>
    <name type="common">Parasitic roundworm</name>
    <dbReference type="NCBI Taxonomy" id="6337"/>
    <lineage>
        <taxon>Eukaryota</taxon>
        <taxon>Metazoa</taxon>
        <taxon>Ecdysozoa</taxon>
        <taxon>Nematoda</taxon>
        <taxon>Enoplea</taxon>
        <taxon>Dorylaimia</taxon>
        <taxon>Trichinellida</taxon>
        <taxon>Trichinellidae</taxon>
        <taxon>Trichinella</taxon>
    </lineage>
</organism>
<reference evidence="1 2" key="1">
    <citation type="submission" date="2015-01" db="EMBL/GenBank/DDBJ databases">
        <title>Evolution of Trichinella species and genotypes.</title>
        <authorList>
            <person name="Korhonen P.K."/>
            <person name="Edoardo P."/>
            <person name="Giuseppe L.R."/>
            <person name="Gasser R.B."/>
        </authorList>
    </citation>
    <scope>NUCLEOTIDE SEQUENCE [LARGE SCALE GENOMIC DNA]</scope>
    <source>
        <strain evidence="1">ISS588</strain>
    </source>
</reference>
<dbReference type="AlphaFoldDB" id="A0A0V1IG85"/>
<comment type="caution">
    <text evidence="1">The sequence shown here is derived from an EMBL/GenBank/DDBJ whole genome shotgun (WGS) entry which is preliminary data.</text>
</comment>
<protein>
    <submittedName>
        <fullName evidence="1">Uncharacterized protein</fullName>
    </submittedName>
</protein>